<evidence type="ECO:0000256" key="7">
    <source>
        <dbReference type="ARBA" id="ARBA00023136"/>
    </source>
</evidence>
<dbReference type="GO" id="GO:0016020">
    <property type="term" value="C:membrane"/>
    <property type="evidence" value="ECO:0007669"/>
    <property type="project" value="UniProtKB-SubCell"/>
</dbReference>
<keyword evidence="6 8" id="KW-1133">Transmembrane helix</keyword>
<accession>A0A162NEJ2</accession>
<dbReference type="AlphaFoldDB" id="A0A162NEJ2"/>
<evidence type="ECO:0000313" key="11">
    <source>
        <dbReference type="Proteomes" id="UP000076584"/>
    </source>
</evidence>
<evidence type="ECO:0000313" key="10">
    <source>
        <dbReference type="EMBL" id="KZL85868.1"/>
    </source>
</evidence>
<dbReference type="InterPro" id="IPR044851">
    <property type="entry name" value="Wax_synthase"/>
</dbReference>
<comment type="subcellular location">
    <subcellularLocation>
        <location evidence="1">Membrane</location>
        <topology evidence="1">Multi-pass membrane protein</topology>
    </subcellularLocation>
</comment>
<feature type="transmembrane region" description="Helical" evidence="8">
    <location>
        <begin position="364"/>
        <end position="386"/>
    </location>
</feature>
<evidence type="ECO:0000256" key="8">
    <source>
        <dbReference type="SAM" id="Phobius"/>
    </source>
</evidence>
<keyword evidence="4" id="KW-0808">Transferase</keyword>
<dbReference type="PANTHER" id="PTHR31595:SF57">
    <property type="entry name" value="OS04G0481900 PROTEIN"/>
    <property type="match status" value="1"/>
</dbReference>
<comment type="caution">
    <text evidence="10">The sequence shown here is derived from an EMBL/GenBank/DDBJ whole genome shotgun (WGS) entry which is preliminary data.</text>
</comment>
<dbReference type="EMBL" id="LFIW01000566">
    <property type="protein sequence ID" value="KZL85868.1"/>
    <property type="molecule type" value="Genomic_DNA"/>
</dbReference>
<dbReference type="GO" id="GO:0008374">
    <property type="term" value="F:O-acyltransferase activity"/>
    <property type="evidence" value="ECO:0007669"/>
    <property type="project" value="InterPro"/>
</dbReference>
<feature type="transmembrane region" description="Helical" evidence="8">
    <location>
        <begin position="6"/>
        <end position="23"/>
    </location>
</feature>
<evidence type="ECO:0000256" key="5">
    <source>
        <dbReference type="ARBA" id="ARBA00022692"/>
    </source>
</evidence>
<feature type="domain" description="Wax synthase" evidence="9">
    <location>
        <begin position="226"/>
        <end position="312"/>
    </location>
</feature>
<comment type="pathway">
    <text evidence="2">Secondary metabolite biosynthesis.</text>
</comment>
<reference evidence="10 11" key="1">
    <citation type="submission" date="2015-06" db="EMBL/GenBank/DDBJ databases">
        <title>Survival trade-offs in plant roots during colonization by closely related pathogenic and mutualistic fungi.</title>
        <authorList>
            <person name="Hacquard S."/>
            <person name="Kracher B."/>
            <person name="Hiruma K."/>
            <person name="Weinman A."/>
            <person name="Muench P."/>
            <person name="Garrido Oter R."/>
            <person name="Ver Loren van Themaat E."/>
            <person name="Dallerey J.-F."/>
            <person name="Damm U."/>
            <person name="Henrissat B."/>
            <person name="Lespinet O."/>
            <person name="Thon M."/>
            <person name="Kemen E."/>
            <person name="McHardy A.C."/>
            <person name="Schulze-Lefert P."/>
            <person name="O'Connell R.J."/>
        </authorList>
    </citation>
    <scope>NUCLEOTIDE SEQUENCE [LARGE SCALE GENOMIC DNA]</scope>
    <source>
        <strain evidence="10 11">MAFF 238704</strain>
    </source>
</reference>
<evidence type="ECO:0000256" key="6">
    <source>
        <dbReference type="ARBA" id="ARBA00022989"/>
    </source>
</evidence>
<proteinExistence type="inferred from homology"/>
<organism evidence="10 11">
    <name type="scientific">Colletotrichum incanum</name>
    <name type="common">Soybean anthracnose fungus</name>
    <dbReference type="NCBI Taxonomy" id="1573173"/>
    <lineage>
        <taxon>Eukaryota</taxon>
        <taxon>Fungi</taxon>
        <taxon>Dikarya</taxon>
        <taxon>Ascomycota</taxon>
        <taxon>Pezizomycotina</taxon>
        <taxon>Sordariomycetes</taxon>
        <taxon>Hypocreomycetidae</taxon>
        <taxon>Glomerellales</taxon>
        <taxon>Glomerellaceae</taxon>
        <taxon>Colletotrichum</taxon>
        <taxon>Colletotrichum spaethianum species complex</taxon>
    </lineage>
</organism>
<comment type="similarity">
    <text evidence="3">Belongs to the wax synthase family.</text>
</comment>
<dbReference type="Pfam" id="PF13813">
    <property type="entry name" value="MBOAT_2"/>
    <property type="match status" value="1"/>
</dbReference>
<evidence type="ECO:0000259" key="9">
    <source>
        <dbReference type="Pfam" id="PF13813"/>
    </source>
</evidence>
<sequence length="390" mass="44353">MPLERADFVGAVWLTTPFFLWLGSRMPRQLRWLLLLPFVALCLLLVFAFPFGLDPAKNYTFGTVFYVGLTNFNLLVLQDPYVEHVWMKGNNDGNKDQPTFHSLRVIDRVRWCFDNAYSTRGIGWNWGASYLPPAPPRGTSKTAFLRLSTGRIIQQYVTHDIGAGLLLWLTHGGRIPVLDLGFVPRSLATACWIASSIAIMDIVYHLVCMVGVSSGLFWTRIEDVHPVNGPWTECYRLSRFWSHTWHQSFRRGLQIPSRFIARSIVRAPRGSSLSRQIQSYIAFALSGVYHWAAAKIAAPSESFARTFNFFILMPNILLLEDLVITFAREKLGWHGPHWRIFGLFWAFLAMTTLAAGFVDDLVTHRLVTAFPALPFSPTYAVLNLIVEKRA</sequence>
<evidence type="ECO:0000256" key="2">
    <source>
        <dbReference type="ARBA" id="ARBA00005179"/>
    </source>
</evidence>
<dbReference type="Proteomes" id="UP000076584">
    <property type="component" value="Unassembled WGS sequence"/>
</dbReference>
<evidence type="ECO:0000256" key="3">
    <source>
        <dbReference type="ARBA" id="ARBA00007282"/>
    </source>
</evidence>
<evidence type="ECO:0000256" key="1">
    <source>
        <dbReference type="ARBA" id="ARBA00004141"/>
    </source>
</evidence>
<keyword evidence="11" id="KW-1185">Reference proteome</keyword>
<feature type="transmembrane region" description="Helical" evidence="8">
    <location>
        <begin position="338"/>
        <end position="358"/>
    </location>
</feature>
<evidence type="ECO:0000256" key="4">
    <source>
        <dbReference type="ARBA" id="ARBA00022679"/>
    </source>
</evidence>
<keyword evidence="7 8" id="KW-0472">Membrane</keyword>
<name>A0A162NEJ2_COLIC</name>
<feature type="transmembrane region" description="Helical" evidence="8">
    <location>
        <begin position="59"/>
        <end position="77"/>
    </location>
</feature>
<dbReference type="GO" id="GO:0006629">
    <property type="term" value="P:lipid metabolic process"/>
    <property type="evidence" value="ECO:0007669"/>
    <property type="project" value="InterPro"/>
</dbReference>
<dbReference type="PANTHER" id="PTHR31595">
    <property type="entry name" value="LONG-CHAIN-ALCOHOL O-FATTY-ACYLTRANSFERASE 3-RELATED"/>
    <property type="match status" value="1"/>
</dbReference>
<feature type="transmembrane region" description="Helical" evidence="8">
    <location>
        <begin position="30"/>
        <end position="53"/>
    </location>
</feature>
<protein>
    <recommendedName>
        <fullName evidence="9">Wax synthase domain-containing protein</fullName>
    </recommendedName>
</protein>
<keyword evidence="5 8" id="KW-0812">Transmembrane</keyword>
<dbReference type="InterPro" id="IPR032805">
    <property type="entry name" value="Wax_synthase_dom"/>
</dbReference>
<gene>
    <name evidence="10" type="ORF">CI238_05738</name>
</gene>